<dbReference type="InterPro" id="IPR020019">
    <property type="entry name" value="AcTrfase_PglD-like"/>
</dbReference>
<proteinExistence type="predicted"/>
<dbReference type="InterPro" id="IPR011004">
    <property type="entry name" value="Trimer_LpxA-like_sf"/>
</dbReference>
<accession>A0ABP7HNC8</accession>
<protein>
    <submittedName>
        <fullName evidence="4">Acetyltransferase</fullName>
    </submittedName>
</protein>
<name>A0ABP7HNC8_9ACTN</name>
<organism evidence="4 5">
    <name type="scientific">Sphaerisporangium flaviroseum</name>
    <dbReference type="NCBI Taxonomy" id="509199"/>
    <lineage>
        <taxon>Bacteria</taxon>
        <taxon>Bacillati</taxon>
        <taxon>Actinomycetota</taxon>
        <taxon>Actinomycetes</taxon>
        <taxon>Streptosporangiales</taxon>
        <taxon>Streptosporangiaceae</taxon>
        <taxon>Sphaerisporangium</taxon>
    </lineage>
</organism>
<dbReference type="RefSeq" id="WP_344934843.1">
    <property type="nucleotide sequence ID" value="NZ_BAAAZR010000001.1"/>
</dbReference>
<dbReference type="SUPFAM" id="SSF51161">
    <property type="entry name" value="Trimeric LpxA-like enzymes"/>
    <property type="match status" value="1"/>
</dbReference>
<dbReference type="InterPro" id="IPR050179">
    <property type="entry name" value="Trans_hexapeptide_repeat"/>
</dbReference>
<evidence type="ECO:0000256" key="2">
    <source>
        <dbReference type="ARBA" id="ARBA00022737"/>
    </source>
</evidence>
<dbReference type="CDD" id="cd03360">
    <property type="entry name" value="LbH_AT_putative"/>
    <property type="match status" value="1"/>
</dbReference>
<reference evidence="5" key="1">
    <citation type="journal article" date="2019" name="Int. J. Syst. Evol. Microbiol.">
        <title>The Global Catalogue of Microorganisms (GCM) 10K type strain sequencing project: providing services to taxonomists for standard genome sequencing and annotation.</title>
        <authorList>
            <consortium name="The Broad Institute Genomics Platform"/>
            <consortium name="The Broad Institute Genome Sequencing Center for Infectious Disease"/>
            <person name="Wu L."/>
            <person name="Ma J."/>
        </authorList>
    </citation>
    <scope>NUCLEOTIDE SEQUENCE [LARGE SCALE GENOMIC DNA]</scope>
    <source>
        <strain evidence="5">JCM 16908</strain>
    </source>
</reference>
<dbReference type="Gene3D" id="2.160.10.10">
    <property type="entry name" value="Hexapeptide repeat proteins"/>
    <property type="match status" value="1"/>
</dbReference>
<dbReference type="Proteomes" id="UP001500888">
    <property type="component" value="Unassembled WGS sequence"/>
</dbReference>
<sequence>MTPLLIVGAGGFARETAQLVHAINDVSPTWELLGHLDDDPAKHGTAVDGVPVLAGSGEAVRRENAQVVVCTGSPRDYASRARIVARLALPPERYATLVHPSVSLSRSSSIGPGSVVLAQAVLTAAVTVGAHVSVMPHVTLTHDDVVADFATLAAGARLAGGVHVARGAYVGSGALVREALTIGSYALVGMGSVVTRDIPPREVWAGVPARFVRPSQVNDGAPT</sequence>
<dbReference type="PROSITE" id="PS00101">
    <property type="entry name" value="HEXAPEP_TRANSFERASES"/>
    <property type="match status" value="1"/>
</dbReference>
<feature type="domain" description="PglD N-terminal" evidence="3">
    <location>
        <begin position="4"/>
        <end position="74"/>
    </location>
</feature>
<evidence type="ECO:0000256" key="1">
    <source>
        <dbReference type="ARBA" id="ARBA00022679"/>
    </source>
</evidence>
<dbReference type="InterPro" id="IPR041561">
    <property type="entry name" value="PglD_N"/>
</dbReference>
<dbReference type="PANTHER" id="PTHR43300:SF7">
    <property type="entry name" value="UDP-N-ACETYLBACILLOSAMINE N-ACETYLTRANSFERASE"/>
    <property type="match status" value="1"/>
</dbReference>
<keyword evidence="2" id="KW-0677">Repeat</keyword>
<dbReference type="PANTHER" id="PTHR43300">
    <property type="entry name" value="ACETYLTRANSFERASE"/>
    <property type="match status" value="1"/>
</dbReference>
<dbReference type="NCBIfam" id="TIGR03570">
    <property type="entry name" value="NeuD_NnaD"/>
    <property type="match status" value="1"/>
</dbReference>
<dbReference type="Gene3D" id="3.40.50.20">
    <property type="match status" value="1"/>
</dbReference>
<comment type="caution">
    <text evidence="4">The sequence shown here is derived from an EMBL/GenBank/DDBJ whole genome shotgun (WGS) entry which is preliminary data.</text>
</comment>
<evidence type="ECO:0000259" key="3">
    <source>
        <dbReference type="Pfam" id="PF17836"/>
    </source>
</evidence>
<evidence type="ECO:0000313" key="4">
    <source>
        <dbReference type="EMBL" id="GAA3793153.1"/>
    </source>
</evidence>
<gene>
    <name evidence="4" type="ORF">GCM10022226_10540</name>
</gene>
<dbReference type="InterPro" id="IPR018357">
    <property type="entry name" value="Hexapep_transf_CS"/>
</dbReference>
<dbReference type="Pfam" id="PF17836">
    <property type="entry name" value="PglD_N"/>
    <property type="match status" value="1"/>
</dbReference>
<evidence type="ECO:0000313" key="5">
    <source>
        <dbReference type="Proteomes" id="UP001500888"/>
    </source>
</evidence>
<keyword evidence="5" id="KW-1185">Reference proteome</keyword>
<dbReference type="EMBL" id="BAAAZR010000001">
    <property type="protein sequence ID" value="GAA3793153.1"/>
    <property type="molecule type" value="Genomic_DNA"/>
</dbReference>
<keyword evidence="1" id="KW-0808">Transferase</keyword>